<protein>
    <submittedName>
        <fullName evidence="1">Uncharacterized protein</fullName>
    </submittedName>
</protein>
<dbReference type="EMBL" id="JAKMXF010000321">
    <property type="protein sequence ID" value="KAI6649458.1"/>
    <property type="molecule type" value="Genomic_DNA"/>
</dbReference>
<keyword evidence="2" id="KW-1185">Reference proteome</keyword>
<comment type="caution">
    <text evidence="1">The sequence shown here is derived from an EMBL/GenBank/DDBJ whole genome shotgun (WGS) entry which is preliminary data.</text>
</comment>
<dbReference type="Proteomes" id="UP001165289">
    <property type="component" value="Unassembled WGS sequence"/>
</dbReference>
<gene>
    <name evidence="1" type="ORF">LOD99_11823</name>
</gene>
<name>A0AAV7JKX1_9METZ</name>
<evidence type="ECO:0000313" key="1">
    <source>
        <dbReference type="EMBL" id="KAI6649458.1"/>
    </source>
</evidence>
<evidence type="ECO:0000313" key="2">
    <source>
        <dbReference type="Proteomes" id="UP001165289"/>
    </source>
</evidence>
<organism evidence="1 2">
    <name type="scientific">Oopsacas minuta</name>
    <dbReference type="NCBI Taxonomy" id="111878"/>
    <lineage>
        <taxon>Eukaryota</taxon>
        <taxon>Metazoa</taxon>
        <taxon>Porifera</taxon>
        <taxon>Hexactinellida</taxon>
        <taxon>Hexasterophora</taxon>
        <taxon>Lyssacinosida</taxon>
        <taxon>Leucopsacidae</taxon>
        <taxon>Oopsacas</taxon>
    </lineage>
</organism>
<reference evidence="1 2" key="1">
    <citation type="journal article" date="2023" name="BMC Biol.">
        <title>The compact genome of the sponge Oopsacas minuta (Hexactinellida) is lacking key metazoan core genes.</title>
        <authorList>
            <person name="Santini S."/>
            <person name="Schenkelaars Q."/>
            <person name="Jourda C."/>
            <person name="Duchesne M."/>
            <person name="Belahbib H."/>
            <person name="Rocher C."/>
            <person name="Selva M."/>
            <person name="Riesgo A."/>
            <person name="Vervoort M."/>
            <person name="Leys S.P."/>
            <person name="Kodjabachian L."/>
            <person name="Le Bivic A."/>
            <person name="Borchiellini C."/>
            <person name="Claverie J.M."/>
            <person name="Renard E."/>
        </authorList>
    </citation>
    <scope>NUCLEOTIDE SEQUENCE [LARGE SCALE GENOMIC DNA]</scope>
    <source>
        <strain evidence="1">SPO-2</strain>
    </source>
</reference>
<accession>A0AAV7JKX1</accession>
<sequence length="108" mass="12345">MYGREPNELSPYNKNLTTNMNADTYHVLIRQNFSEAREYIEAKMAQHHCTPKDIRFQTPFSIGQPVWLSCITNRVADKLNKRWDGNWMVRGSPSLVTADISISNGLGS</sequence>
<proteinExistence type="predicted"/>
<dbReference type="AlphaFoldDB" id="A0AAV7JKX1"/>